<dbReference type="PANTHER" id="PTHR42085">
    <property type="entry name" value="F-BOX DOMAIN-CONTAINING PROTEIN"/>
    <property type="match status" value="1"/>
</dbReference>
<keyword evidence="2" id="KW-1185">Reference proteome</keyword>
<dbReference type="PANTHER" id="PTHR42085:SF1">
    <property type="entry name" value="F-BOX DOMAIN-CONTAINING PROTEIN"/>
    <property type="match status" value="1"/>
</dbReference>
<protein>
    <recommendedName>
        <fullName evidence="3">F-box domain-containing protein</fullName>
    </recommendedName>
</protein>
<dbReference type="GeneID" id="28821728"/>
<evidence type="ECO:0000313" key="1">
    <source>
        <dbReference type="EMBL" id="KUJ16100.1"/>
    </source>
</evidence>
<organism evidence="1 2">
    <name type="scientific">Mollisia scopiformis</name>
    <name type="common">Conifer needle endophyte fungus</name>
    <name type="synonym">Phialocephala scopiformis</name>
    <dbReference type="NCBI Taxonomy" id="149040"/>
    <lineage>
        <taxon>Eukaryota</taxon>
        <taxon>Fungi</taxon>
        <taxon>Dikarya</taxon>
        <taxon>Ascomycota</taxon>
        <taxon>Pezizomycotina</taxon>
        <taxon>Leotiomycetes</taxon>
        <taxon>Helotiales</taxon>
        <taxon>Mollisiaceae</taxon>
        <taxon>Mollisia</taxon>
    </lineage>
</organism>
<dbReference type="InterPro" id="IPR038883">
    <property type="entry name" value="AN11006-like"/>
</dbReference>
<dbReference type="AlphaFoldDB" id="A0A194X7E6"/>
<dbReference type="EMBL" id="KQ947417">
    <property type="protein sequence ID" value="KUJ16100.1"/>
    <property type="molecule type" value="Genomic_DNA"/>
</dbReference>
<dbReference type="Proteomes" id="UP000070700">
    <property type="component" value="Unassembled WGS sequence"/>
</dbReference>
<proteinExistence type="predicted"/>
<dbReference type="OrthoDB" id="5314997at2759"/>
<sequence>MPLPFLEVFPREIRDQIYTYVLASPSGAVTLSPWTVEIARSLSLLRTCKQIHRECKDIIWYHNRLDIRQPTHLHRKFLTLSKQRPARRIRQLKVCLELLDRDELEWVASAAAGLEEWCRVGRLESITLSTEWDKPRGIEEFKEILSLRKYGECLDGRLYQESSTWTRMVINTGWPRFSHWGKQRWLKEMLLDPSGLNELLGSIHGAFGGQLYVGGKLCFDNRVRVVEDLKLDPRNGEIRIVPKFQSTQNNSNHSRY</sequence>
<dbReference type="InParanoid" id="A0A194X7E6"/>
<name>A0A194X7E6_MOLSC</name>
<evidence type="ECO:0000313" key="2">
    <source>
        <dbReference type="Proteomes" id="UP000070700"/>
    </source>
</evidence>
<gene>
    <name evidence="1" type="ORF">LY89DRAFT_648257</name>
</gene>
<reference evidence="1 2" key="1">
    <citation type="submission" date="2015-10" db="EMBL/GenBank/DDBJ databases">
        <title>Full genome of DAOMC 229536 Phialocephala scopiformis, a fungal endophyte of spruce producing the potent anti-insectan compound rugulosin.</title>
        <authorList>
            <consortium name="DOE Joint Genome Institute"/>
            <person name="Walker A.K."/>
            <person name="Frasz S.L."/>
            <person name="Seifert K.A."/>
            <person name="Miller J.D."/>
            <person name="Mondo S.J."/>
            <person name="Labutti K."/>
            <person name="Lipzen A."/>
            <person name="Dockter R."/>
            <person name="Kennedy M."/>
            <person name="Grigoriev I.V."/>
            <person name="Spatafora J.W."/>
        </authorList>
    </citation>
    <scope>NUCLEOTIDE SEQUENCE [LARGE SCALE GENOMIC DNA]</scope>
    <source>
        <strain evidence="1 2">CBS 120377</strain>
    </source>
</reference>
<evidence type="ECO:0008006" key="3">
    <source>
        <dbReference type="Google" id="ProtNLM"/>
    </source>
</evidence>
<dbReference type="RefSeq" id="XP_018070455.1">
    <property type="nucleotide sequence ID" value="XM_018212002.1"/>
</dbReference>
<accession>A0A194X7E6</accession>
<dbReference type="KEGG" id="psco:LY89DRAFT_648257"/>